<dbReference type="RefSeq" id="WP_224036475.1">
    <property type="nucleotide sequence ID" value="NZ_AP024849.1"/>
</dbReference>
<evidence type="ECO:0000313" key="4">
    <source>
        <dbReference type="Proteomes" id="UP000824633"/>
    </source>
</evidence>
<evidence type="ECO:0000259" key="2">
    <source>
        <dbReference type="PROSITE" id="PS50930"/>
    </source>
</evidence>
<name>A0ABN6IRJ4_9CLOT</name>
<dbReference type="Pfam" id="PF00005">
    <property type="entry name" value="ABC_tran"/>
    <property type="match status" value="1"/>
</dbReference>
<keyword evidence="4" id="KW-1185">Reference proteome</keyword>
<dbReference type="InterPro" id="IPR027417">
    <property type="entry name" value="P-loop_NTPase"/>
</dbReference>
<dbReference type="SMART" id="SM00850">
    <property type="entry name" value="LytTR"/>
    <property type="match status" value="1"/>
</dbReference>
<proteinExistence type="predicted"/>
<evidence type="ECO:0000259" key="1">
    <source>
        <dbReference type="PROSITE" id="PS50893"/>
    </source>
</evidence>
<feature type="domain" description="HTH LytTR-type" evidence="2">
    <location>
        <begin position="232"/>
        <end position="338"/>
    </location>
</feature>
<reference evidence="4" key="1">
    <citation type="submission" date="2021-07" db="EMBL/GenBank/DDBJ databases">
        <title>Complete genome sequencing of a Clostridium isolate.</title>
        <authorList>
            <person name="Ueki A."/>
            <person name="Tonouchi A."/>
        </authorList>
    </citation>
    <scope>NUCLEOTIDE SEQUENCE [LARGE SCALE GENOMIC DNA]</scope>
    <source>
        <strain evidence="4">C5S11</strain>
    </source>
</reference>
<dbReference type="Pfam" id="PF04397">
    <property type="entry name" value="LytTR"/>
    <property type="match status" value="1"/>
</dbReference>
<dbReference type="InterPro" id="IPR012046">
    <property type="entry name" value="LytTR_ABC"/>
</dbReference>
<dbReference type="PANTHER" id="PTHR43038:SF3">
    <property type="entry name" value="ABC TRANSPORTER G FAMILY MEMBER 20 ISOFORM X1"/>
    <property type="match status" value="1"/>
</dbReference>
<dbReference type="InterPro" id="IPR003439">
    <property type="entry name" value="ABC_transporter-like_ATP-bd"/>
</dbReference>
<dbReference type="PROSITE" id="PS50930">
    <property type="entry name" value="HTH_LYTTR"/>
    <property type="match status" value="1"/>
</dbReference>
<dbReference type="Proteomes" id="UP000824633">
    <property type="component" value="Chromosome"/>
</dbReference>
<gene>
    <name evidence="3" type="ORF">psyc5s11_08870</name>
</gene>
<dbReference type="Gene3D" id="2.40.50.1020">
    <property type="entry name" value="LytTr DNA-binding domain"/>
    <property type="match status" value="1"/>
</dbReference>
<sequence length="338" mass="39480">MLEIKNLYKKQNDNLINNINFKVEKGNLVSIESSSELSDVLIKLILDKEILGTGEIYIEDIKHSEYIKKNKKSIGVVFRDEGFYERLTVDEYMKYYSDIINSKVNYKDIMLKFSLLDIANKKIKTLNYSKRKMLAFAREILKEPKLLICQDPIFNMDKEGIRIILENIEELCSKGTAVLSISMSFKDTMLIGGKTYIIDENGLKENEDKKDDERSELNYKEEKDYLHRIQKIPAKLEERILLFDPIEIDYIESEAGISNLNIRGEKFPCMMTLTELENNLECFGFFRCHRSYIVNLQKVREVITWTRNSYSLTLDDKQKSSIPLSKGKLAELKDILKI</sequence>
<dbReference type="Gene3D" id="3.40.50.300">
    <property type="entry name" value="P-loop containing nucleotide triphosphate hydrolases"/>
    <property type="match status" value="1"/>
</dbReference>
<organism evidence="3 4">
    <name type="scientific">Clostridium gelidum</name>
    <dbReference type="NCBI Taxonomy" id="704125"/>
    <lineage>
        <taxon>Bacteria</taxon>
        <taxon>Bacillati</taxon>
        <taxon>Bacillota</taxon>
        <taxon>Clostridia</taxon>
        <taxon>Eubacteriales</taxon>
        <taxon>Clostridiaceae</taxon>
        <taxon>Clostridium</taxon>
    </lineage>
</organism>
<accession>A0ABN6IRJ4</accession>
<feature type="domain" description="ABC transporter" evidence="1">
    <location>
        <begin position="2"/>
        <end position="225"/>
    </location>
</feature>
<dbReference type="PROSITE" id="PS50893">
    <property type="entry name" value="ABC_TRANSPORTER_2"/>
    <property type="match status" value="1"/>
</dbReference>
<dbReference type="EMBL" id="AP024849">
    <property type="protein sequence ID" value="BCZ44820.1"/>
    <property type="molecule type" value="Genomic_DNA"/>
</dbReference>
<protein>
    <submittedName>
        <fullName evidence="3">ABC transporter</fullName>
    </submittedName>
</protein>
<dbReference type="SUPFAM" id="SSF52540">
    <property type="entry name" value="P-loop containing nucleoside triphosphate hydrolases"/>
    <property type="match status" value="1"/>
</dbReference>
<dbReference type="InterPro" id="IPR007492">
    <property type="entry name" value="LytTR_DNA-bd_dom"/>
</dbReference>
<dbReference type="PANTHER" id="PTHR43038">
    <property type="entry name" value="ATP-BINDING CASSETTE, SUB-FAMILY H, MEMBER 1"/>
    <property type="match status" value="1"/>
</dbReference>
<dbReference type="PIRSF" id="PIRSF036612">
    <property type="entry name" value="ABC_ATP_LytTR"/>
    <property type="match status" value="1"/>
</dbReference>
<evidence type="ECO:0000313" key="3">
    <source>
        <dbReference type="EMBL" id="BCZ44820.1"/>
    </source>
</evidence>